<evidence type="ECO:0000259" key="2">
    <source>
        <dbReference type="PROSITE" id="PS51819"/>
    </source>
</evidence>
<dbReference type="EMBL" id="CP014859">
    <property type="protein sequence ID" value="AOS64540.1"/>
    <property type="molecule type" value="Genomic_DNA"/>
</dbReference>
<dbReference type="PANTHER" id="PTHR36437:SF2">
    <property type="entry name" value="GLYOXALASE_BLEOMYCIN RESISTANCE PROTEIN_DIOXYGENASE"/>
    <property type="match status" value="1"/>
</dbReference>
<dbReference type="PANTHER" id="PTHR36437">
    <property type="entry name" value="GLYOXALASE/BLEOMYCIN RESISTANCE PROTEIN/DIOXYGENASE"/>
    <property type="match status" value="1"/>
</dbReference>
<keyword evidence="4" id="KW-1185">Reference proteome</keyword>
<feature type="domain" description="VOC" evidence="2">
    <location>
        <begin position="4"/>
        <end position="140"/>
    </location>
</feature>
<name>A0AAC9HSH0_9PSEU</name>
<proteinExistence type="predicted"/>
<evidence type="ECO:0000313" key="3">
    <source>
        <dbReference type="EMBL" id="AOS64540.1"/>
    </source>
</evidence>
<reference evidence="4" key="1">
    <citation type="submission" date="2016-03" db="EMBL/GenBank/DDBJ databases">
        <title>Complete genome sequence of the type strain Actinoalloteichus hymeniacidonis DSM 45092.</title>
        <authorList>
            <person name="Schaffert L."/>
            <person name="Albersmeier A."/>
            <person name="Winkler A."/>
            <person name="Kalinowski J."/>
            <person name="Zotchev S."/>
            <person name="Ruckert C."/>
        </authorList>
    </citation>
    <scope>NUCLEOTIDE SEQUENCE [LARGE SCALE GENOMIC DNA]</scope>
    <source>
        <strain evidence="4">HPA177(T) (DSM 45092(T))</strain>
    </source>
</reference>
<dbReference type="Proteomes" id="UP000095210">
    <property type="component" value="Chromosome"/>
</dbReference>
<keyword evidence="1" id="KW-0479">Metal-binding</keyword>
<dbReference type="PROSITE" id="PS00934">
    <property type="entry name" value="GLYOXALASE_I_1"/>
    <property type="match status" value="1"/>
</dbReference>
<dbReference type="Pfam" id="PF00903">
    <property type="entry name" value="Glyoxalase"/>
    <property type="match status" value="1"/>
</dbReference>
<protein>
    <submittedName>
        <fullName evidence="3">Lactoylglutathione lyase-like lyase</fullName>
    </submittedName>
</protein>
<dbReference type="InterPro" id="IPR018146">
    <property type="entry name" value="Glyoxalase_1_CS"/>
</dbReference>
<evidence type="ECO:0000256" key="1">
    <source>
        <dbReference type="ARBA" id="ARBA00022723"/>
    </source>
</evidence>
<dbReference type="GO" id="GO:0004462">
    <property type="term" value="F:lactoylglutathione lyase activity"/>
    <property type="evidence" value="ECO:0007669"/>
    <property type="project" value="InterPro"/>
</dbReference>
<accession>A0AAC9HSH0</accession>
<organism evidence="3 4">
    <name type="scientific">Actinoalloteichus hymeniacidonis</name>
    <dbReference type="NCBI Taxonomy" id="340345"/>
    <lineage>
        <taxon>Bacteria</taxon>
        <taxon>Bacillati</taxon>
        <taxon>Actinomycetota</taxon>
        <taxon>Actinomycetes</taxon>
        <taxon>Pseudonocardiales</taxon>
        <taxon>Pseudonocardiaceae</taxon>
        <taxon>Actinoalloteichus</taxon>
    </lineage>
</organism>
<evidence type="ECO:0000313" key="4">
    <source>
        <dbReference type="Proteomes" id="UP000095210"/>
    </source>
</evidence>
<dbReference type="AlphaFoldDB" id="A0AAC9HSH0"/>
<dbReference type="InterPro" id="IPR004360">
    <property type="entry name" value="Glyas_Fos-R_dOase_dom"/>
</dbReference>
<sequence length="141" mass="16058">MPQRLTHTCVYVLDQESAKDFYSRRLGFEVRADVLMGAEFEGAGQNFRWLTVGPREQPDVEIILADVRMGHDDQTTDQLRDLIAKGAFSGGSLATEDCRGDYERLRANDVEFLQAPMERPYGIEAVFRDDSGNWFSLNQTF</sequence>
<dbReference type="SUPFAM" id="SSF54593">
    <property type="entry name" value="Glyoxalase/Bleomycin resistance protein/Dihydroxybiphenyl dioxygenase"/>
    <property type="match status" value="1"/>
</dbReference>
<dbReference type="GO" id="GO:0046872">
    <property type="term" value="F:metal ion binding"/>
    <property type="evidence" value="ECO:0007669"/>
    <property type="project" value="UniProtKB-KW"/>
</dbReference>
<dbReference type="InterPro" id="IPR029068">
    <property type="entry name" value="Glyas_Bleomycin-R_OHBP_Dase"/>
</dbReference>
<dbReference type="InterPro" id="IPR037523">
    <property type="entry name" value="VOC_core"/>
</dbReference>
<dbReference type="RefSeq" id="WP_069850774.1">
    <property type="nucleotide sequence ID" value="NZ_CP014859.1"/>
</dbReference>
<gene>
    <name evidence="3" type="ORF">TL08_18745</name>
</gene>
<dbReference type="KEGG" id="ahm:TL08_18745"/>
<keyword evidence="3" id="KW-0456">Lyase</keyword>
<dbReference type="PROSITE" id="PS51819">
    <property type="entry name" value="VOC"/>
    <property type="match status" value="1"/>
</dbReference>
<dbReference type="Gene3D" id="3.10.180.10">
    <property type="entry name" value="2,3-Dihydroxybiphenyl 1,2-Dioxygenase, domain 1"/>
    <property type="match status" value="1"/>
</dbReference>